<keyword evidence="2" id="KW-0732">Signal</keyword>
<feature type="signal peptide" evidence="2">
    <location>
        <begin position="1"/>
        <end position="19"/>
    </location>
</feature>
<evidence type="ECO:0000313" key="5">
    <source>
        <dbReference type="Proteomes" id="UP000036987"/>
    </source>
</evidence>
<evidence type="ECO:0000259" key="3">
    <source>
        <dbReference type="PROSITE" id="PS50846"/>
    </source>
</evidence>
<dbReference type="PANTHER" id="PTHR46119">
    <property type="entry name" value="OS08G0405700 PROTEIN"/>
    <property type="match status" value="1"/>
</dbReference>
<sequence>MSVSNWLAVFLLIAGSSLCTVRQTDIPSTNYDWRGIMYPSRSSHTVKNSRRTRPLSFLFGSKSKQQRQIGGEKSNFAEEEVDRDKKLASRTLILSPTSSSRFLLNHDACSSSFSLLDSIRVPSDFELDPVPEMIQIDHKRFHFDDAGGSGRPFDLTSSASICRNKENFFAPDSTGLTWPVVDSLNDRQYGHENGNNRTMMMMKQREIGCSLATPSWSPARSDNKDGSLIKIINKVGLKDSGDQAVDESTGTSDHLLKPSSSSSSSRSIDQVVDLRVSLHCRGCERKLRKHLSRMKGVKSFSIDFTAKKVTVAGDVTPLDVLSRISKVKNAQIWL</sequence>
<dbReference type="GO" id="GO:0046872">
    <property type="term" value="F:metal ion binding"/>
    <property type="evidence" value="ECO:0007669"/>
    <property type="project" value="InterPro"/>
</dbReference>
<dbReference type="OrthoDB" id="689350at2759"/>
<comment type="caution">
    <text evidence="4">The sequence shown here is derived from an EMBL/GenBank/DDBJ whole genome shotgun (WGS) entry which is preliminary data.</text>
</comment>
<dbReference type="AlphaFoldDB" id="A0A0K9NR40"/>
<keyword evidence="5" id="KW-1185">Reference proteome</keyword>
<dbReference type="InterPro" id="IPR044526">
    <property type="entry name" value="NAKR1-3"/>
</dbReference>
<evidence type="ECO:0000256" key="2">
    <source>
        <dbReference type="SAM" id="SignalP"/>
    </source>
</evidence>
<dbReference type="SUPFAM" id="SSF55008">
    <property type="entry name" value="HMA, heavy metal-associated domain"/>
    <property type="match status" value="1"/>
</dbReference>
<dbReference type="Pfam" id="PF00403">
    <property type="entry name" value="HMA"/>
    <property type="match status" value="1"/>
</dbReference>
<feature type="domain" description="HMA" evidence="3">
    <location>
        <begin position="269"/>
        <end position="334"/>
    </location>
</feature>
<evidence type="ECO:0000313" key="4">
    <source>
        <dbReference type="EMBL" id="KMZ59234.1"/>
    </source>
</evidence>
<reference evidence="5" key="1">
    <citation type="journal article" date="2016" name="Nature">
        <title>The genome of the seagrass Zostera marina reveals angiosperm adaptation to the sea.</title>
        <authorList>
            <person name="Olsen J.L."/>
            <person name="Rouze P."/>
            <person name="Verhelst B."/>
            <person name="Lin Y.-C."/>
            <person name="Bayer T."/>
            <person name="Collen J."/>
            <person name="Dattolo E."/>
            <person name="De Paoli E."/>
            <person name="Dittami S."/>
            <person name="Maumus F."/>
            <person name="Michel G."/>
            <person name="Kersting A."/>
            <person name="Lauritano C."/>
            <person name="Lohaus R."/>
            <person name="Toepel M."/>
            <person name="Tonon T."/>
            <person name="Vanneste K."/>
            <person name="Amirebrahimi M."/>
            <person name="Brakel J."/>
            <person name="Bostroem C."/>
            <person name="Chovatia M."/>
            <person name="Grimwood J."/>
            <person name="Jenkins J.W."/>
            <person name="Jueterbock A."/>
            <person name="Mraz A."/>
            <person name="Stam W.T."/>
            <person name="Tice H."/>
            <person name="Bornberg-Bauer E."/>
            <person name="Green P.J."/>
            <person name="Pearson G.A."/>
            <person name="Procaccini G."/>
            <person name="Duarte C.M."/>
            <person name="Schmutz J."/>
            <person name="Reusch T.B.H."/>
            <person name="Van de Peer Y."/>
        </authorList>
    </citation>
    <scope>NUCLEOTIDE SEQUENCE [LARGE SCALE GENOMIC DNA]</scope>
    <source>
        <strain evidence="5">cv. Finnish</strain>
    </source>
</reference>
<gene>
    <name evidence="4" type="ORF">ZOSMA_6G01680</name>
</gene>
<feature type="chain" id="PRO_5005527304" description="HMA domain-containing protein" evidence="2">
    <location>
        <begin position="20"/>
        <end position="334"/>
    </location>
</feature>
<dbReference type="Gene3D" id="3.30.70.100">
    <property type="match status" value="1"/>
</dbReference>
<proteinExistence type="predicted"/>
<protein>
    <recommendedName>
        <fullName evidence="3">HMA domain-containing protein</fullName>
    </recommendedName>
</protein>
<dbReference type="PANTHER" id="PTHR46119:SF15">
    <property type="entry name" value="PROTEIN SODIUM POTASSIUM ROOT DEFECTIVE 2"/>
    <property type="match status" value="1"/>
</dbReference>
<dbReference type="PROSITE" id="PS50846">
    <property type="entry name" value="HMA_2"/>
    <property type="match status" value="1"/>
</dbReference>
<organism evidence="4 5">
    <name type="scientific">Zostera marina</name>
    <name type="common">Eelgrass</name>
    <dbReference type="NCBI Taxonomy" id="29655"/>
    <lineage>
        <taxon>Eukaryota</taxon>
        <taxon>Viridiplantae</taxon>
        <taxon>Streptophyta</taxon>
        <taxon>Embryophyta</taxon>
        <taxon>Tracheophyta</taxon>
        <taxon>Spermatophyta</taxon>
        <taxon>Magnoliopsida</taxon>
        <taxon>Liliopsida</taxon>
        <taxon>Zosteraceae</taxon>
        <taxon>Zostera</taxon>
    </lineage>
</organism>
<name>A0A0K9NR40_ZOSMR</name>
<feature type="region of interest" description="Disordered" evidence="1">
    <location>
        <begin position="241"/>
        <end position="268"/>
    </location>
</feature>
<dbReference type="CDD" id="cd00371">
    <property type="entry name" value="HMA"/>
    <property type="match status" value="1"/>
</dbReference>
<dbReference type="InterPro" id="IPR036163">
    <property type="entry name" value="HMA_dom_sf"/>
</dbReference>
<evidence type="ECO:0000256" key="1">
    <source>
        <dbReference type="SAM" id="MobiDB-lite"/>
    </source>
</evidence>
<dbReference type="Proteomes" id="UP000036987">
    <property type="component" value="Unassembled WGS sequence"/>
</dbReference>
<accession>A0A0K9NR40</accession>
<dbReference type="STRING" id="29655.A0A0K9NR40"/>
<dbReference type="InterPro" id="IPR006121">
    <property type="entry name" value="HMA_dom"/>
</dbReference>
<dbReference type="EMBL" id="LFYR01001803">
    <property type="protein sequence ID" value="KMZ59234.1"/>
    <property type="molecule type" value="Genomic_DNA"/>
</dbReference>